<protein>
    <recommendedName>
        <fullName evidence="10">Zn(2)-C6 fungal-type domain-containing protein</fullName>
    </recommendedName>
</protein>
<evidence type="ECO:0000256" key="7">
    <source>
        <dbReference type="ARBA" id="ARBA00023242"/>
    </source>
</evidence>
<keyword evidence="12" id="KW-1185">Reference proteome</keyword>
<dbReference type="GO" id="GO:0000981">
    <property type="term" value="F:DNA-binding transcription factor activity, RNA polymerase II-specific"/>
    <property type="evidence" value="ECO:0007669"/>
    <property type="project" value="InterPro"/>
</dbReference>
<dbReference type="AlphaFoldDB" id="A0A9W9GVV4"/>
<dbReference type="InterPro" id="IPR001138">
    <property type="entry name" value="Zn2Cys6_DnaBD"/>
</dbReference>
<keyword evidence="6" id="KW-0804">Transcription</keyword>
<feature type="coiled-coil region" evidence="8">
    <location>
        <begin position="105"/>
        <end position="139"/>
    </location>
</feature>
<keyword evidence="3" id="KW-0862">Zinc</keyword>
<comment type="subcellular location">
    <subcellularLocation>
        <location evidence="1">Nucleus</location>
    </subcellularLocation>
</comment>
<sequence>MNSSTLTNEPNPNTTPENPPKPKKTRRSRHAPEPDWSAMVREKIRKPQNRVGQACDRCKLKRMRCSQGETGCAACLACGIPCKVTDRVSGETMVRGEVARMKALIFKLRSKTALLEEQVKQLEQKNAQLQGQMGQMGRMGRSYESYVEQCEADLGPRVM</sequence>
<dbReference type="GO" id="GO:0005634">
    <property type="term" value="C:nucleus"/>
    <property type="evidence" value="ECO:0007669"/>
    <property type="project" value="UniProtKB-SubCell"/>
</dbReference>
<keyword evidence="7" id="KW-0539">Nucleus</keyword>
<dbReference type="RefSeq" id="XP_056521366.1">
    <property type="nucleotide sequence ID" value="XM_056667770.1"/>
</dbReference>
<dbReference type="GO" id="GO:0043565">
    <property type="term" value="F:sequence-specific DNA binding"/>
    <property type="evidence" value="ECO:0007669"/>
    <property type="project" value="TreeGrafter"/>
</dbReference>
<dbReference type="PROSITE" id="PS00463">
    <property type="entry name" value="ZN2_CY6_FUNGAL_1"/>
    <property type="match status" value="1"/>
</dbReference>
<feature type="compositionally biased region" description="Low complexity" evidence="9">
    <location>
        <begin position="7"/>
        <end position="16"/>
    </location>
</feature>
<dbReference type="InterPro" id="IPR052202">
    <property type="entry name" value="Yeast_MetPath_Reg"/>
</dbReference>
<evidence type="ECO:0000256" key="5">
    <source>
        <dbReference type="ARBA" id="ARBA00023125"/>
    </source>
</evidence>
<organism evidence="11 12">
    <name type="scientific">Penicillium bovifimosum</name>
    <dbReference type="NCBI Taxonomy" id="126998"/>
    <lineage>
        <taxon>Eukaryota</taxon>
        <taxon>Fungi</taxon>
        <taxon>Dikarya</taxon>
        <taxon>Ascomycota</taxon>
        <taxon>Pezizomycotina</taxon>
        <taxon>Eurotiomycetes</taxon>
        <taxon>Eurotiomycetidae</taxon>
        <taxon>Eurotiales</taxon>
        <taxon>Aspergillaceae</taxon>
        <taxon>Penicillium</taxon>
    </lineage>
</organism>
<dbReference type="GO" id="GO:0045944">
    <property type="term" value="P:positive regulation of transcription by RNA polymerase II"/>
    <property type="evidence" value="ECO:0007669"/>
    <property type="project" value="TreeGrafter"/>
</dbReference>
<dbReference type="GO" id="GO:0008270">
    <property type="term" value="F:zinc ion binding"/>
    <property type="evidence" value="ECO:0007669"/>
    <property type="project" value="InterPro"/>
</dbReference>
<evidence type="ECO:0000256" key="3">
    <source>
        <dbReference type="ARBA" id="ARBA00022833"/>
    </source>
</evidence>
<dbReference type="SMART" id="SM00066">
    <property type="entry name" value="GAL4"/>
    <property type="match status" value="1"/>
</dbReference>
<dbReference type="InterPro" id="IPR036864">
    <property type="entry name" value="Zn2-C6_fun-type_DNA-bd_sf"/>
</dbReference>
<keyword evidence="4" id="KW-0805">Transcription regulation</keyword>
<evidence type="ECO:0000256" key="6">
    <source>
        <dbReference type="ARBA" id="ARBA00023163"/>
    </source>
</evidence>
<dbReference type="Pfam" id="PF00172">
    <property type="entry name" value="Zn_clus"/>
    <property type="match status" value="1"/>
</dbReference>
<evidence type="ECO:0000256" key="1">
    <source>
        <dbReference type="ARBA" id="ARBA00004123"/>
    </source>
</evidence>
<evidence type="ECO:0000256" key="8">
    <source>
        <dbReference type="SAM" id="Coils"/>
    </source>
</evidence>
<dbReference type="CDD" id="cd00067">
    <property type="entry name" value="GAL4"/>
    <property type="match status" value="1"/>
</dbReference>
<proteinExistence type="predicted"/>
<dbReference type="PROSITE" id="PS50048">
    <property type="entry name" value="ZN2_CY6_FUNGAL_2"/>
    <property type="match status" value="1"/>
</dbReference>
<dbReference type="OrthoDB" id="4151048at2759"/>
<dbReference type="EMBL" id="JAPQKL010000005">
    <property type="protein sequence ID" value="KAJ5130987.1"/>
    <property type="molecule type" value="Genomic_DNA"/>
</dbReference>
<reference evidence="11" key="1">
    <citation type="submission" date="2022-11" db="EMBL/GenBank/DDBJ databases">
        <authorList>
            <person name="Petersen C."/>
        </authorList>
    </citation>
    <scope>NUCLEOTIDE SEQUENCE</scope>
    <source>
        <strain evidence="11">IBT 22155</strain>
    </source>
</reference>
<keyword evidence="2" id="KW-0479">Metal-binding</keyword>
<evidence type="ECO:0000256" key="9">
    <source>
        <dbReference type="SAM" id="MobiDB-lite"/>
    </source>
</evidence>
<feature type="region of interest" description="Disordered" evidence="9">
    <location>
        <begin position="1"/>
        <end position="37"/>
    </location>
</feature>
<keyword evidence="5" id="KW-0238">DNA-binding</keyword>
<gene>
    <name evidence="11" type="ORF">N7515_007026</name>
</gene>
<feature type="domain" description="Zn(2)-C6 fungal-type" evidence="10">
    <location>
        <begin position="54"/>
        <end position="84"/>
    </location>
</feature>
<dbReference type="PANTHER" id="PTHR47782:SF1">
    <property type="entry name" value="PYRIMIDINE PATHWAY REGULATORY PROTEIN 1"/>
    <property type="match status" value="1"/>
</dbReference>
<comment type="caution">
    <text evidence="11">The sequence shown here is derived from an EMBL/GenBank/DDBJ whole genome shotgun (WGS) entry which is preliminary data.</text>
</comment>
<evidence type="ECO:0000256" key="2">
    <source>
        <dbReference type="ARBA" id="ARBA00022723"/>
    </source>
</evidence>
<dbReference type="SUPFAM" id="SSF57701">
    <property type="entry name" value="Zn2/Cys6 DNA-binding domain"/>
    <property type="match status" value="1"/>
</dbReference>
<name>A0A9W9GVV4_9EURO</name>
<evidence type="ECO:0000259" key="10">
    <source>
        <dbReference type="PROSITE" id="PS50048"/>
    </source>
</evidence>
<evidence type="ECO:0000313" key="12">
    <source>
        <dbReference type="Proteomes" id="UP001149079"/>
    </source>
</evidence>
<evidence type="ECO:0000256" key="4">
    <source>
        <dbReference type="ARBA" id="ARBA00023015"/>
    </source>
</evidence>
<dbReference type="PANTHER" id="PTHR47782">
    <property type="entry name" value="ZN(II)2CYS6 TRANSCRIPTION FACTOR (EUROFUNG)-RELATED"/>
    <property type="match status" value="1"/>
</dbReference>
<accession>A0A9W9GVV4</accession>
<keyword evidence="8" id="KW-0175">Coiled coil</keyword>
<dbReference type="Gene3D" id="4.10.240.10">
    <property type="entry name" value="Zn(2)-C6 fungal-type DNA-binding domain"/>
    <property type="match status" value="1"/>
</dbReference>
<dbReference type="GeneID" id="81406940"/>
<dbReference type="Proteomes" id="UP001149079">
    <property type="component" value="Unassembled WGS sequence"/>
</dbReference>
<reference evidence="11" key="2">
    <citation type="journal article" date="2023" name="IMA Fungus">
        <title>Comparative genomic study of the Penicillium genus elucidates a diverse pangenome and 15 lateral gene transfer events.</title>
        <authorList>
            <person name="Petersen C."/>
            <person name="Sorensen T."/>
            <person name="Nielsen M.R."/>
            <person name="Sondergaard T.E."/>
            <person name="Sorensen J.L."/>
            <person name="Fitzpatrick D.A."/>
            <person name="Frisvad J.C."/>
            <person name="Nielsen K.L."/>
        </authorList>
    </citation>
    <scope>NUCLEOTIDE SEQUENCE</scope>
    <source>
        <strain evidence="11">IBT 22155</strain>
    </source>
</reference>
<evidence type="ECO:0000313" key="11">
    <source>
        <dbReference type="EMBL" id="KAJ5130987.1"/>
    </source>
</evidence>